<reference evidence="1 2" key="1">
    <citation type="journal article" date="2018" name="Nat. Ecol. Evol.">
        <title>Pezizomycetes genomes reveal the molecular basis of ectomycorrhizal truffle lifestyle.</title>
        <authorList>
            <person name="Murat C."/>
            <person name="Payen T."/>
            <person name="Noel B."/>
            <person name="Kuo A."/>
            <person name="Morin E."/>
            <person name="Chen J."/>
            <person name="Kohler A."/>
            <person name="Krizsan K."/>
            <person name="Balestrini R."/>
            <person name="Da Silva C."/>
            <person name="Montanini B."/>
            <person name="Hainaut M."/>
            <person name="Levati E."/>
            <person name="Barry K.W."/>
            <person name="Belfiori B."/>
            <person name="Cichocki N."/>
            <person name="Clum A."/>
            <person name="Dockter R.B."/>
            <person name="Fauchery L."/>
            <person name="Guy J."/>
            <person name="Iotti M."/>
            <person name="Le Tacon F."/>
            <person name="Lindquist E.A."/>
            <person name="Lipzen A."/>
            <person name="Malagnac F."/>
            <person name="Mello A."/>
            <person name="Molinier V."/>
            <person name="Miyauchi S."/>
            <person name="Poulain J."/>
            <person name="Riccioni C."/>
            <person name="Rubini A."/>
            <person name="Sitrit Y."/>
            <person name="Splivallo R."/>
            <person name="Traeger S."/>
            <person name="Wang M."/>
            <person name="Zifcakova L."/>
            <person name="Wipf D."/>
            <person name="Zambonelli A."/>
            <person name="Paolocci F."/>
            <person name="Nowrousian M."/>
            <person name="Ottonello S."/>
            <person name="Baldrian P."/>
            <person name="Spatafora J.W."/>
            <person name="Henrissat B."/>
            <person name="Nagy L.G."/>
            <person name="Aury J.M."/>
            <person name="Wincker P."/>
            <person name="Grigoriev I.V."/>
            <person name="Bonfante P."/>
            <person name="Martin F.M."/>
        </authorList>
    </citation>
    <scope>NUCLEOTIDE SEQUENCE [LARGE SCALE GENOMIC DNA]</scope>
    <source>
        <strain evidence="1 2">ATCC MYA-4762</strain>
    </source>
</reference>
<dbReference type="GO" id="GO:0003676">
    <property type="term" value="F:nucleic acid binding"/>
    <property type="evidence" value="ECO:0007669"/>
    <property type="project" value="InterPro"/>
</dbReference>
<name>A0A3N4M2B6_9PEZI</name>
<dbReference type="OrthoDB" id="5410680at2759"/>
<protein>
    <recommendedName>
        <fullName evidence="3">Tc1-like transposase DDE domain-containing protein</fullName>
    </recommendedName>
</protein>
<sequence>LIWPGNSLDLNMMEICWAYLKCITTKKDPHFPHGSRASMEDLEQWRIQRWIKRIPCHIQEVIRLEGGNEYSEGHPL</sequence>
<accession>A0A3N4M2B6</accession>
<evidence type="ECO:0008006" key="3">
    <source>
        <dbReference type="Google" id="ProtNLM"/>
    </source>
</evidence>
<dbReference type="AlphaFoldDB" id="A0A3N4M2B6"/>
<dbReference type="InParanoid" id="A0A3N4M2B6"/>
<keyword evidence="2" id="KW-1185">Reference proteome</keyword>
<evidence type="ECO:0000313" key="2">
    <source>
        <dbReference type="Proteomes" id="UP000267821"/>
    </source>
</evidence>
<dbReference type="EMBL" id="ML121527">
    <property type="protein sequence ID" value="RPB29303.1"/>
    <property type="molecule type" value="Genomic_DNA"/>
</dbReference>
<dbReference type="STRING" id="1051890.A0A3N4M2B6"/>
<gene>
    <name evidence="1" type="ORF">L211DRAFT_776011</name>
</gene>
<feature type="non-terminal residue" evidence="1">
    <location>
        <position position="1"/>
    </location>
</feature>
<dbReference type="Gene3D" id="3.30.420.10">
    <property type="entry name" value="Ribonuclease H-like superfamily/Ribonuclease H"/>
    <property type="match status" value="1"/>
</dbReference>
<proteinExistence type="predicted"/>
<dbReference type="InterPro" id="IPR036397">
    <property type="entry name" value="RNaseH_sf"/>
</dbReference>
<dbReference type="Proteomes" id="UP000267821">
    <property type="component" value="Unassembled WGS sequence"/>
</dbReference>
<evidence type="ECO:0000313" key="1">
    <source>
        <dbReference type="EMBL" id="RPB29303.1"/>
    </source>
</evidence>
<organism evidence="1 2">
    <name type="scientific">Terfezia boudieri ATCC MYA-4762</name>
    <dbReference type="NCBI Taxonomy" id="1051890"/>
    <lineage>
        <taxon>Eukaryota</taxon>
        <taxon>Fungi</taxon>
        <taxon>Dikarya</taxon>
        <taxon>Ascomycota</taxon>
        <taxon>Pezizomycotina</taxon>
        <taxon>Pezizomycetes</taxon>
        <taxon>Pezizales</taxon>
        <taxon>Pezizaceae</taxon>
        <taxon>Terfezia</taxon>
    </lineage>
</organism>